<name>A0A101GK87_9EURY</name>
<protein>
    <submittedName>
        <fullName evidence="1">Uncharacterized protein</fullName>
    </submittedName>
</protein>
<gene>
    <name evidence="1" type="ORF">XD82_1787</name>
</gene>
<dbReference type="AlphaFoldDB" id="A0A101GK87"/>
<evidence type="ECO:0000313" key="1">
    <source>
        <dbReference type="EMBL" id="KUK59811.1"/>
    </source>
</evidence>
<proteinExistence type="predicted"/>
<comment type="caution">
    <text evidence="1">The sequence shown here is derived from an EMBL/GenBank/DDBJ whole genome shotgun (WGS) entry which is preliminary data.</text>
</comment>
<sequence>CPDLDQGRRLILPGDKAVIFSPRMACTLFLDEVKRPLAGLSHVKRVCSEQNTTDRDLFPKTRNAPAGIRTRVESSGGFQDIHYPTETAI</sequence>
<feature type="non-terminal residue" evidence="1">
    <location>
        <position position="1"/>
    </location>
</feature>
<dbReference type="EMBL" id="LGGD01000283">
    <property type="protein sequence ID" value="KUK59811.1"/>
    <property type="molecule type" value="Genomic_DNA"/>
</dbReference>
<organism evidence="1 2">
    <name type="scientific">Methanoculleus marisnigri</name>
    <dbReference type="NCBI Taxonomy" id="2198"/>
    <lineage>
        <taxon>Archaea</taxon>
        <taxon>Methanobacteriati</taxon>
        <taxon>Methanobacteriota</taxon>
        <taxon>Stenosarchaea group</taxon>
        <taxon>Methanomicrobia</taxon>
        <taxon>Methanomicrobiales</taxon>
        <taxon>Methanomicrobiaceae</taxon>
        <taxon>Methanoculleus</taxon>
    </lineage>
</organism>
<accession>A0A101GK87</accession>
<reference evidence="2" key="1">
    <citation type="journal article" date="2015" name="MBio">
        <title>Genome-Resolved Metagenomic Analysis Reveals Roles for Candidate Phyla and Other Microbial Community Members in Biogeochemical Transformations in Oil Reservoirs.</title>
        <authorList>
            <person name="Hu P."/>
            <person name="Tom L."/>
            <person name="Singh A."/>
            <person name="Thomas B.C."/>
            <person name="Baker B.J."/>
            <person name="Piceno Y.M."/>
            <person name="Andersen G.L."/>
            <person name="Banfield J.F."/>
        </authorList>
    </citation>
    <scope>NUCLEOTIDE SEQUENCE [LARGE SCALE GENOMIC DNA]</scope>
</reference>
<dbReference type="Proteomes" id="UP000054323">
    <property type="component" value="Unassembled WGS sequence"/>
</dbReference>
<evidence type="ECO:0000313" key="2">
    <source>
        <dbReference type="Proteomes" id="UP000054323"/>
    </source>
</evidence>